<dbReference type="Gene3D" id="3.40.50.300">
    <property type="entry name" value="P-loop containing nucleotide triphosphate hydrolases"/>
    <property type="match status" value="1"/>
</dbReference>
<feature type="compositionally biased region" description="Polar residues" evidence="1">
    <location>
        <begin position="7"/>
        <end position="16"/>
    </location>
</feature>
<gene>
    <name evidence="3" type="ORF">A2Z67_05195</name>
</gene>
<feature type="domain" description="RecA-like N-terminal" evidence="2">
    <location>
        <begin position="80"/>
        <end position="279"/>
    </location>
</feature>
<dbReference type="Proteomes" id="UP000176939">
    <property type="component" value="Unassembled WGS sequence"/>
</dbReference>
<reference evidence="3 4" key="1">
    <citation type="journal article" date="2016" name="Nat. Commun.">
        <title>Thousands of microbial genomes shed light on interconnected biogeochemical processes in an aquifer system.</title>
        <authorList>
            <person name="Anantharaman K."/>
            <person name="Brown C.T."/>
            <person name="Hug L.A."/>
            <person name="Sharon I."/>
            <person name="Castelle C.J."/>
            <person name="Probst A.J."/>
            <person name="Thomas B.C."/>
            <person name="Singh A."/>
            <person name="Wilkins M.J."/>
            <person name="Karaoz U."/>
            <person name="Brodie E.L."/>
            <person name="Williams K.H."/>
            <person name="Hubbard S.S."/>
            <person name="Banfield J.F."/>
        </authorList>
    </citation>
    <scope>NUCLEOTIDE SEQUENCE [LARGE SCALE GENOMIC DNA]</scope>
</reference>
<dbReference type="EMBL" id="MGFQ01000024">
    <property type="protein sequence ID" value="OGM09308.1"/>
    <property type="molecule type" value="Genomic_DNA"/>
</dbReference>
<feature type="region of interest" description="Disordered" evidence="1">
    <location>
        <begin position="1"/>
        <end position="28"/>
    </location>
</feature>
<dbReference type="Pfam" id="PF00154">
    <property type="entry name" value="RecA_N"/>
    <property type="match status" value="1"/>
</dbReference>
<protein>
    <recommendedName>
        <fullName evidence="2">RecA-like N-terminal domain-containing protein</fullName>
    </recommendedName>
</protein>
<dbReference type="AlphaFoldDB" id="A0A1F7X4L0"/>
<comment type="caution">
    <text evidence="3">The sequence shown here is derived from an EMBL/GenBank/DDBJ whole genome shotgun (WGS) entry which is preliminary data.</text>
</comment>
<sequence>MVKKQIDSSASTSTGMASVDMEPKNSKFDFSSTIDKIKKSMEKDDKDGRAKQFGLGSTLSPASKDLRDFIVMPDWWKEYFGVPGIEFGKIVQIAGDADTGKTSLALEAMLRAQQQGFGIIYVETEKKTGRTDLITKGIDPDGVMSIATSVAEEAYDGAFKCWDQFFKDYPNEKLLLVFDSYGNTISQRDSAIDMTKDSQKPGGSAKTNRMGINKMIAKLQKNVAILIVNYTYANIGSVGQTNAGGKALNFFSTLILQSRRLGWVDVTRNKIKVRAGAKVRWFTNKNHYAKTLFDDDGNQILLPTYIDLSITSEGFKILEKKKDEEDQEVAE</sequence>
<name>A0A1F7X4L0_9BACT</name>
<proteinExistence type="predicted"/>
<evidence type="ECO:0000256" key="1">
    <source>
        <dbReference type="SAM" id="MobiDB-lite"/>
    </source>
</evidence>
<organism evidence="3 4">
    <name type="scientific">Candidatus Woesebacteria bacterium RBG_13_36_22</name>
    <dbReference type="NCBI Taxonomy" id="1802478"/>
    <lineage>
        <taxon>Bacteria</taxon>
        <taxon>Candidatus Woeseibacteriota</taxon>
    </lineage>
</organism>
<evidence type="ECO:0000313" key="3">
    <source>
        <dbReference type="EMBL" id="OGM09308.1"/>
    </source>
</evidence>
<evidence type="ECO:0000313" key="4">
    <source>
        <dbReference type="Proteomes" id="UP000176939"/>
    </source>
</evidence>
<evidence type="ECO:0000259" key="2">
    <source>
        <dbReference type="Pfam" id="PF00154"/>
    </source>
</evidence>
<dbReference type="InterPro" id="IPR027417">
    <property type="entry name" value="P-loop_NTPase"/>
</dbReference>
<dbReference type="SUPFAM" id="SSF52540">
    <property type="entry name" value="P-loop containing nucleoside triphosphate hydrolases"/>
    <property type="match status" value="1"/>
</dbReference>
<accession>A0A1F7X4L0</accession>
<dbReference type="InterPro" id="IPR049428">
    <property type="entry name" value="RecA-like_N"/>
</dbReference>